<evidence type="ECO:0008006" key="4">
    <source>
        <dbReference type="Google" id="ProtNLM"/>
    </source>
</evidence>
<dbReference type="OrthoDB" id="630440at2"/>
<dbReference type="NCBIfam" id="TIGR04183">
    <property type="entry name" value="Por_Secre_tail"/>
    <property type="match status" value="1"/>
</dbReference>
<reference evidence="2 3" key="2">
    <citation type="journal article" date="2016" name="Int. J. Syst. Evol. Microbiol.">
        <title>Flavisolibacter tropicus sp. nov., isolated from tropical soil.</title>
        <authorList>
            <person name="Lee J.J."/>
            <person name="Kang M.S."/>
            <person name="Kim G.S."/>
            <person name="Lee C.S."/>
            <person name="Lim S."/>
            <person name="Lee J."/>
            <person name="Roh S.H."/>
            <person name="Kang H."/>
            <person name="Ha J.M."/>
            <person name="Bae S."/>
            <person name="Jung H.Y."/>
            <person name="Kim M.K."/>
        </authorList>
    </citation>
    <scope>NUCLEOTIDE SEQUENCE [LARGE SCALE GENOMIC DNA]</scope>
    <source>
        <strain evidence="2 3">LCS9</strain>
    </source>
</reference>
<dbReference type="AlphaFoldDB" id="A0A172TU18"/>
<dbReference type="Gene3D" id="2.60.40.10">
    <property type="entry name" value="Immunoglobulins"/>
    <property type="match status" value="1"/>
</dbReference>
<reference evidence="3" key="1">
    <citation type="submission" date="2015-01" db="EMBL/GenBank/DDBJ databases">
        <title>Flavisolibacter sp./LCS9/ whole genome sequencing.</title>
        <authorList>
            <person name="Kim M.K."/>
            <person name="Srinivasan S."/>
            <person name="Lee J.-J."/>
        </authorList>
    </citation>
    <scope>NUCLEOTIDE SEQUENCE [LARGE SCALE GENOMIC DNA]</scope>
    <source>
        <strain evidence="3">LCS9</strain>
    </source>
</reference>
<proteinExistence type="predicted"/>
<evidence type="ECO:0000256" key="1">
    <source>
        <dbReference type="SAM" id="SignalP"/>
    </source>
</evidence>
<dbReference type="KEGG" id="fla:SY85_08810"/>
<sequence>MRGIFTFFTLLVLTSTILAQSTQGPNPSTLQSTATLTGSTATWSTPSGASTSGGTFARVTLGQAGKSNYLTLTNFNFNIPASSTISGIQVNITDRYSSNQGFAGSIRLINQTGIITSFQKTFVGNSVSTTFTSRTLGGSGDLWGSTFSTPSVVNNSNFGIAIEVNRPNQGNQTTIYDVDYATITIYYTIPTPTATDNNYFPITATQSVSGNVLTDPPADSDPNNATLTANIDNRSEMDASGTFTFNSNGSFSFTPSASFLGGPISFTYHVTNNSNPPLSSSIATVTLNYPERALPVEFISFDARQTDKGVQLHWEVGTEVNVNHYDVERSTDGVNYKVIGSENATQNSSYNYTDLQPVNGVAYYRIRNVDQDGSFKYSTVVKFKNGLSTALFKAFPTTTKGLVTLQHPSVTGNAWIIISNMDGKTLRSFIPANGSVSTPIDLSNYPSGTYMLRYQGVNGHSETFRIIKQ</sequence>
<dbReference type="InterPro" id="IPR026444">
    <property type="entry name" value="Secre_tail"/>
</dbReference>
<evidence type="ECO:0000313" key="2">
    <source>
        <dbReference type="EMBL" id="ANE50589.1"/>
    </source>
</evidence>
<name>A0A172TU18_9BACT</name>
<keyword evidence="1" id="KW-0732">Signal</keyword>
<keyword evidence="3" id="KW-1185">Reference proteome</keyword>
<dbReference type="STRING" id="1492898.SY85_08810"/>
<dbReference type="RefSeq" id="WP_066403670.1">
    <property type="nucleotide sequence ID" value="NZ_CP011390.1"/>
</dbReference>
<organism evidence="2 3">
    <name type="scientific">Flavisolibacter tropicus</name>
    <dbReference type="NCBI Taxonomy" id="1492898"/>
    <lineage>
        <taxon>Bacteria</taxon>
        <taxon>Pseudomonadati</taxon>
        <taxon>Bacteroidota</taxon>
        <taxon>Chitinophagia</taxon>
        <taxon>Chitinophagales</taxon>
        <taxon>Chitinophagaceae</taxon>
        <taxon>Flavisolibacter</taxon>
    </lineage>
</organism>
<gene>
    <name evidence="2" type="ORF">SY85_08810</name>
</gene>
<evidence type="ECO:0000313" key="3">
    <source>
        <dbReference type="Proteomes" id="UP000077177"/>
    </source>
</evidence>
<dbReference type="Proteomes" id="UP000077177">
    <property type="component" value="Chromosome"/>
</dbReference>
<dbReference type="PATRIC" id="fig|1492898.3.peg.1891"/>
<feature type="signal peptide" evidence="1">
    <location>
        <begin position="1"/>
        <end position="19"/>
    </location>
</feature>
<protein>
    <recommendedName>
        <fullName evidence="4">Secretion system C-terminal sorting domain-containing protein</fullName>
    </recommendedName>
</protein>
<dbReference type="Pfam" id="PF17963">
    <property type="entry name" value="Big_9"/>
    <property type="match status" value="1"/>
</dbReference>
<dbReference type="InterPro" id="IPR013783">
    <property type="entry name" value="Ig-like_fold"/>
</dbReference>
<feature type="chain" id="PRO_5008001140" description="Secretion system C-terminal sorting domain-containing protein" evidence="1">
    <location>
        <begin position="20"/>
        <end position="469"/>
    </location>
</feature>
<dbReference type="EMBL" id="CP011390">
    <property type="protein sequence ID" value="ANE50589.1"/>
    <property type="molecule type" value="Genomic_DNA"/>
</dbReference>
<accession>A0A172TU18</accession>